<evidence type="ECO:0000313" key="4">
    <source>
        <dbReference type="Proteomes" id="UP000293142"/>
    </source>
</evidence>
<dbReference type="PANTHER" id="PTHR35526:SF6">
    <property type="entry name" value="SLR1861 PROTEIN"/>
    <property type="match status" value="1"/>
</dbReference>
<keyword evidence="1" id="KW-0808">Transferase</keyword>
<dbReference type="PANTHER" id="PTHR35526">
    <property type="entry name" value="ANTI-SIGMA-F FACTOR RSBW-RELATED"/>
    <property type="match status" value="1"/>
</dbReference>
<dbReference type="GO" id="GO:0005524">
    <property type="term" value="F:ATP binding"/>
    <property type="evidence" value="ECO:0007669"/>
    <property type="project" value="UniProtKB-KW"/>
</dbReference>
<dbReference type="InterPro" id="IPR050267">
    <property type="entry name" value="Anti-sigma-factor_SerPK"/>
</dbReference>
<dbReference type="AlphaFoldDB" id="A0A4V2J4T1"/>
<dbReference type="CDD" id="cd16936">
    <property type="entry name" value="HATPase_RsbW-like"/>
    <property type="match status" value="1"/>
</dbReference>
<keyword evidence="1" id="KW-0418">Kinase</keyword>
<gene>
    <name evidence="3" type="ORF">EYB31_06045</name>
</gene>
<dbReference type="Proteomes" id="UP000293142">
    <property type="component" value="Unassembled WGS sequence"/>
</dbReference>
<dbReference type="GO" id="GO:0004674">
    <property type="term" value="F:protein serine/threonine kinase activity"/>
    <property type="evidence" value="ECO:0007669"/>
    <property type="project" value="UniProtKB-KW"/>
</dbReference>
<dbReference type="InterPro" id="IPR036890">
    <property type="entry name" value="HATPase_C_sf"/>
</dbReference>
<sequence length="155" mass="18032">MVRRRGSALERVLLSLAPTLAEWQRFKQAIDDFCRNRQWNEPLMLDLQLVCEEWFLNIVKHGYRVDRPDALAGYPPIEVAMWMEGQDELNIRFVDAAPPFDPVAYEAPNLALSAEERQIGGLGIYLIKQKMDNCEYRRIDGRNELILRKNITQAI</sequence>
<proteinExistence type="predicted"/>
<organism evidence="3 4">
    <name type="scientific">Paenibacillus thalictri</name>
    <dbReference type="NCBI Taxonomy" id="2527873"/>
    <lineage>
        <taxon>Bacteria</taxon>
        <taxon>Bacillati</taxon>
        <taxon>Bacillota</taxon>
        <taxon>Bacilli</taxon>
        <taxon>Bacillales</taxon>
        <taxon>Paenibacillaceae</taxon>
        <taxon>Paenibacillus</taxon>
    </lineage>
</organism>
<dbReference type="Gene3D" id="3.30.565.10">
    <property type="entry name" value="Histidine kinase-like ATPase, C-terminal domain"/>
    <property type="match status" value="1"/>
</dbReference>
<comment type="caution">
    <text evidence="3">The sequence shown here is derived from an EMBL/GenBank/DDBJ whole genome shotgun (WGS) entry which is preliminary data.</text>
</comment>
<evidence type="ECO:0000256" key="1">
    <source>
        <dbReference type="ARBA" id="ARBA00022527"/>
    </source>
</evidence>
<keyword evidence="3" id="KW-0547">Nucleotide-binding</keyword>
<keyword evidence="1" id="KW-0723">Serine/threonine-protein kinase</keyword>
<reference evidence="3 4" key="1">
    <citation type="submission" date="2019-02" db="EMBL/GenBank/DDBJ databases">
        <title>Paenibacillus sp. nov., isolated from surface-sterilized tissue of Thalictrum simplex L.</title>
        <authorList>
            <person name="Tuo L."/>
        </authorList>
    </citation>
    <scope>NUCLEOTIDE SEQUENCE [LARGE SCALE GENOMIC DNA]</scope>
    <source>
        <strain evidence="3 4">N2SHLJ1</strain>
    </source>
</reference>
<evidence type="ECO:0000313" key="3">
    <source>
        <dbReference type="EMBL" id="TBL80782.1"/>
    </source>
</evidence>
<dbReference type="InterPro" id="IPR003594">
    <property type="entry name" value="HATPase_dom"/>
</dbReference>
<dbReference type="EMBL" id="SIRE01000004">
    <property type="protein sequence ID" value="TBL80782.1"/>
    <property type="molecule type" value="Genomic_DNA"/>
</dbReference>
<keyword evidence="3" id="KW-0067">ATP-binding</keyword>
<dbReference type="OrthoDB" id="9792240at2"/>
<name>A0A4V2J4T1_9BACL</name>
<evidence type="ECO:0000259" key="2">
    <source>
        <dbReference type="Pfam" id="PF13581"/>
    </source>
</evidence>
<accession>A0A4V2J4T1</accession>
<dbReference type="Pfam" id="PF13581">
    <property type="entry name" value="HATPase_c_2"/>
    <property type="match status" value="1"/>
</dbReference>
<protein>
    <submittedName>
        <fullName evidence="3">ATP-binding protein</fullName>
    </submittedName>
</protein>
<feature type="domain" description="Histidine kinase/HSP90-like ATPase" evidence="2">
    <location>
        <begin position="19"/>
        <end position="149"/>
    </location>
</feature>
<keyword evidence="4" id="KW-1185">Reference proteome</keyword>